<evidence type="ECO:0000256" key="4">
    <source>
        <dbReference type="ARBA" id="ARBA00022801"/>
    </source>
</evidence>
<keyword evidence="7" id="KW-0865">Zymogen</keyword>
<dbReference type="InterPro" id="IPR023343">
    <property type="entry name" value="Penicillin_amidase_dom1"/>
</dbReference>
<dbReference type="PROSITE" id="PS50850">
    <property type="entry name" value="MFS"/>
    <property type="match status" value="1"/>
</dbReference>
<feature type="transmembrane region" description="Helical" evidence="8">
    <location>
        <begin position="93"/>
        <end position="126"/>
    </location>
</feature>
<dbReference type="CDD" id="cd06173">
    <property type="entry name" value="MFS_MefA_like"/>
    <property type="match status" value="1"/>
</dbReference>
<feature type="domain" description="Major facilitator superfamily (MFS) profile" evidence="9">
    <location>
        <begin position="24"/>
        <end position="417"/>
    </location>
</feature>
<feature type="transmembrane region" description="Helical" evidence="8">
    <location>
        <begin position="186"/>
        <end position="206"/>
    </location>
</feature>
<feature type="transmembrane region" description="Helical" evidence="8">
    <location>
        <begin position="275"/>
        <end position="296"/>
    </location>
</feature>
<keyword evidence="11" id="KW-1185">Reference proteome</keyword>
<dbReference type="InterPro" id="IPR002692">
    <property type="entry name" value="S45"/>
</dbReference>
<dbReference type="InterPro" id="IPR043146">
    <property type="entry name" value="Penicillin_amidase_N_B-knob"/>
</dbReference>
<feature type="transmembrane region" description="Helical" evidence="8">
    <location>
        <begin position="473"/>
        <end position="494"/>
    </location>
</feature>
<protein>
    <recommendedName>
        <fullName evidence="9">Major facilitator superfamily (MFS) profile domain-containing protein</fullName>
    </recommendedName>
</protein>
<dbReference type="RefSeq" id="WP_344456192.1">
    <property type="nucleotide sequence ID" value="NZ_BAAATZ010000032.1"/>
</dbReference>
<dbReference type="PANTHER" id="PTHR34218">
    <property type="entry name" value="PEPTIDASE S45 PENICILLIN AMIDASE"/>
    <property type="match status" value="1"/>
</dbReference>
<evidence type="ECO:0000256" key="5">
    <source>
        <dbReference type="ARBA" id="ARBA00022989"/>
    </source>
</evidence>
<dbReference type="CDD" id="cd03747">
    <property type="entry name" value="Ntn_PGA_like"/>
    <property type="match status" value="1"/>
</dbReference>
<dbReference type="Gene3D" id="1.20.1250.20">
    <property type="entry name" value="MFS general substrate transporter like domains"/>
    <property type="match status" value="1"/>
</dbReference>
<organism evidence="10 11">
    <name type="scientific">Actinocorallia aurantiaca</name>
    <dbReference type="NCBI Taxonomy" id="46204"/>
    <lineage>
        <taxon>Bacteria</taxon>
        <taxon>Bacillati</taxon>
        <taxon>Actinomycetota</taxon>
        <taxon>Actinomycetes</taxon>
        <taxon>Streptosporangiales</taxon>
        <taxon>Thermomonosporaceae</taxon>
        <taxon>Actinocorallia</taxon>
    </lineage>
</organism>
<reference evidence="11" key="1">
    <citation type="journal article" date="2019" name="Int. J. Syst. Evol. Microbiol.">
        <title>The Global Catalogue of Microorganisms (GCM) 10K type strain sequencing project: providing services to taxonomists for standard genome sequencing and annotation.</title>
        <authorList>
            <consortium name="The Broad Institute Genomics Platform"/>
            <consortium name="The Broad Institute Genome Sequencing Center for Infectious Disease"/>
            <person name="Wu L."/>
            <person name="Ma J."/>
        </authorList>
    </citation>
    <scope>NUCLEOTIDE SEQUENCE [LARGE SCALE GENOMIC DNA]</scope>
    <source>
        <strain evidence="11">JCM 8201</strain>
    </source>
</reference>
<feature type="transmembrane region" description="Helical" evidence="8">
    <location>
        <begin position="391"/>
        <end position="410"/>
    </location>
</feature>
<dbReference type="SUPFAM" id="SSF56235">
    <property type="entry name" value="N-terminal nucleophile aminohydrolases (Ntn hydrolases)"/>
    <property type="match status" value="1"/>
</dbReference>
<dbReference type="Gene3D" id="1.10.1400.10">
    <property type="match status" value="1"/>
</dbReference>
<comment type="subcellular location">
    <subcellularLocation>
        <location evidence="1">Cell membrane</location>
        <topology evidence="1">Multi-pass membrane protein</topology>
    </subcellularLocation>
</comment>
<evidence type="ECO:0000256" key="3">
    <source>
        <dbReference type="ARBA" id="ARBA00022692"/>
    </source>
</evidence>
<feature type="transmembrane region" description="Helical" evidence="8">
    <location>
        <begin position="308"/>
        <end position="329"/>
    </location>
</feature>
<evidence type="ECO:0000256" key="2">
    <source>
        <dbReference type="ARBA" id="ARBA00006586"/>
    </source>
</evidence>
<evidence type="ECO:0000259" key="9">
    <source>
        <dbReference type="PROSITE" id="PS50850"/>
    </source>
</evidence>
<dbReference type="InterPro" id="IPR036259">
    <property type="entry name" value="MFS_trans_sf"/>
</dbReference>
<keyword evidence="4" id="KW-0378">Hydrolase</keyword>
<gene>
    <name evidence="10" type="ORF">GCM10010439_63730</name>
</gene>
<dbReference type="Pfam" id="PF01804">
    <property type="entry name" value="Penicil_amidase"/>
    <property type="match status" value="1"/>
</dbReference>
<comment type="caution">
    <text evidence="10">The sequence shown here is derived from an EMBL/GenBank/DDBJ whole genome shotgun (WGS) entry which is preliminary data.</text>
</comment>
<evidence type="ECO:0000256" key="8">
    <source>
        <dbReference type="SAM" id="Phobius"/>
    </source>
</evidence>
<evidence type="ECO:0000313" key="11">
    <source>
        <dbReference type="Proteomes" id="UP001501842"/>
    </source>
</evidence>
<keyword evidence="6 8" id="KW-0472">Membrane</keyword>
<evidence type="ECO:0000256" key="7">
    <source>
        <dbReference type="ARBA" id="ARBA00023145"/>
    </source>
</evidence>
<dbReference type="Proteomes" id="UP001501842">
    <property type="component" value="Unassembled WGS sequence"/>
</dbReference>
<keyword evidence="3 8" id="KW-0812">Transmembrane</keyword>
<feature type="transmembrane region" description="Helical" evidence="8">
    <location>
        <begin position="241"/>
        <end position="263"/>
    </location>
</feature>
<dbReference type="Pfam" id="PF07690">
    <property type="entry name" value="MFS_1"/>
    <property type="match status" value="1"/>
</dbReference>
<sequence>MTAIETRDAEGGVRAEERRDLGRPFWRMWSADLASGLGEGVRLGALPLLAASLNYTPGAVAAVWFAGGLPFVLVGPFSGVLTDRWPDRRKMMWACDAVAAAAALVFAVLVATGAATIAALVVFNFLIGAVATLRDNAATAIIPQMVPPHLIDKANSRIQGAQNATIDLLGPPVGALLFALPHGLPFFLDALSFAVAGFLVFGLAVPRPAVVRPQTRLTARSVLADVREGLRWLWGNRLLRSLCLVVGLITMAVFAAISVAVLYAFEVLGVGRTTYIVLLAVIALGAVIGSLLTPVLSDRFGRAGALRIALLAAPAAFVIAALTSSAAVATVALTVVGATVGISNVIAVSLRHVLVPEELLGRVNSSYRIVAVGMGPLGALLAGITGELFGLRAPFLISAAAATLALAIGLRHITRAAVDAATTPALPVTGMPLEVEEPAVDAATVSALPVTATVPDVKEPAARPRRRRRGRRILGGLLALLLALVAAGAGYGVWTVRESFPETSGEVRINGLQGEVKIVRDRFGVPQIYAGTPADLFLAQGYVHAQDRFWQMDVQRHITAGRVSELFGPSEVETDKVVRALGWRRVAEAEVALLPPETRAHLQSYADGVNAYLEERGSGSGLSAEYAILGLVNGGYEPEPWQPADSVAWLKAMSWSLRGNMDEEMQRSLLAAGLPAERVARLYPGYDFATQRPIVADDGAEKAVEPVDEPPATQSARIRTIGDVAGRIDRLLGPSGPGIGSNSWVVAGSRTTTGKPLLANDPHLGPQLPSIWYQAGLHCADVGPDCPYDVTGFGFAGMPAVFIGHNDKIAWGLTNLGADVTDLVLEKVDGSTYAYKGERLPLETRTETIEVAGGDPVTFEVRATRHGPLLSGLIEELGVLGARGSTPETGEAGGHEVALRWTALKPTATVDSVFAVNRATDWKSFREALRGFGAPAQNVVYADTKGHIGYQAIGEIPVRSKGDGTYPVPGWTGAHEWTGTVPYDELPKAFDPPSGYIVTANNAAAGPGYEHLITKDWPDGHRSERIATLIEAAGELDAEGMREIQRDTRSPFAAALVPYLLDVEPGPGAAEAWRLLEDWDYGQPVDSAPAAYFNAVWRALVRLTFTDDLSRTEANAEPDGGGRWLEVVRGLLTEPDDPFWSDGGKPKDRDDVLRAALDEAAAELTDLLGDDPADWRWGAIHHLTLKESTLGKGGPAPVQWLLNSGPHELPGGNSAVNANSWYAPEGYAVDWIPSMRMVVDTADWDASGWINSAGVSGHATHPQYTDQTAPWAAGETAGWPFTRPAVEKDGESTLTLTP</sequence>
<feature type="transmembrane region" description="Helical" evidence="8">
    <location>
        <begin position="61"/>
        <end position="81"/>
    </location>
</feature>
<dbReference type="Gene3D" id="2.30.120.10">
    <property type="match status" value="1"/>
</dbReference>
<dbReference type="PANTHER" id="PTHR34218:SF4">
    <property type="entry name" value="ACYL-HOMOSERINE LACTONE ACYLASE QUIP"/>
    <property type="match status" value="1"/>
</dbReference>
<dbReference type="InterPro" id="IPR011701">
    <property type="entry name" value="MFS"/>
</dbReference>
<feature type="transmembrane region" description="Helical" evidence="8">
    <location>
        <begin position="335"/>
        <end position="354"/>
    </location>
</feature>
<dbReference type="InterPro" id="IPR020846">
    <property type="entry name" value="MFS_dom"/>
</dbReference>
<dbReference type="Gene3D" id="1.10.439.10">
    <property type="entry name" value="Penicillin Amidohydrolase, domain 1"/>
    <property type="match status" value="1"/>
</dbReference>
<dbReference type="EMBL" id="BAAATZ010000032">
    <property type="protein sequence ID" value="GAA2736493.1"/>
    <property type="molecule type" value="Genomic_DNA"/>
</dbReference>
<feature type="transmembrane region" description="Helical" evidence="8">
    <location>
        <begin position="366"/>
        <end position="385"/>
    </location>
</feature>
<dbReference type="InterPro" id="IPR043147">
    <property type="entry name" value="Penicillin_amidase_A-knob"/>
</dbReference>
<comment type="similarity">
    <text evidence="2">Belongs to the peptidase S45 family.</text>
</comment>
<evidence type="ECO:0000256" key="1">
    <source>
        <dbReference type="ARBA" id="ARBA00004651"/>
    </source>
</evidence>
<evidence type="ECO:0000313" key="10">
    <source>
        <dbReference type="EMBL" id="GAA2736493.1"/>
    </source>
</evidence>
<proteinExistence type="inferred from homology"/>
<dbReference type="SUPFAM" id="SSF103473">
    <property type="entry name" value="MFS general substrate transporter"/>
    <property type="match status" value="1"/>
</dbReference>
<evidence type="ECO:0000256" key="6">
    <source>
        <dbReference type="ARBA" id="ARBA00023136"/>
    </source>
</evidence>
<accession>A0ABP6H413</accession>
<keyword evidence="5 8" id="KW-1133">Transmembrane helix</keyword>
<name>A0ABP6H413_9ACTN</name>
<dbReference type="InterPro" id="IPR029055">
    <property type="entry name" value="Ntn_hydrolases_N"/>
</dbReference>
<dbReference type="Gene3D" id="3.60.20.10">
    <property type="entry name" value="Glutamine Phosphoribosylpyrophosphate, subunit 1, domain 1"/>
    <property type="match status" value="1"/>
</dbReference>